<keyword evidence="1" id="KW-0472">Membrane</keyword>
<evidence type="ECO:0000256" key="1">
    <source>
        <dbReference type="SAM" id="Phobius"/>
    </source>
</evidence>
<gene>
    <name evidence="2" type="ORF">PILCRDRAFT_812469</name>
</gene>
<keyword evidence="1" id="KW-0812">Transmembrane</keyword>
<accession>A0A0C3BT06</accession>
<proteinExistence type="predicted"/>
<keyword evidence="3" id="KW-1185">Reference proteome</keyword>
<dbReference type="Proteomes" id="UP000054166">
    <property type="component" value="Unassembled WGS sequence"/>
</dbReference>
<reference evidence="3" key="2">
    <citation type="submission" date="2015-01" db="EMBL/GenBank/DDBJ databases">
        <title>Evolutionary Origins and Diversification of the Mycorrhizal Mutualists.</title>
        <authorList>
            <consortium name="DOE Joint Genome Institute"/>
            <consortium name="Mycorrhizal Genomics Consortium"/>
            <person name="Kohler A."/>
            <person name="Kuo A."/>
            <person name="Nagy L.G."/>
            <person name="Floudas D."/>
            <person name="Copeland A."/>
            <person name="Barry K.W."/>
            <person name="Cichocki N."/>
            <person name="Veneault-Fourrey C."/>
            <person name="LaButti K."/>
            <person name="Lindquist E.A."/>
            <person name="Lipzen A."/>
            <person name="Lundell T."/>
            <person name="Morin E."/>
            <person name="Murat C."/>
            <person name="Riley R."/>
            <person name="Ohm R."/>
            <person name="Sun H."/>
            <person name="Tunlid A."/>
            <person name="Henrissat B."/>
            <person name="Grigoriev I.V."/>
            <person name="Hibbett D.S."/>
            <person name="Martin F."/>
        </authorList>
    </citation>
    <scope>NUCLEOTIDE SEQUENCE [LARGE SCALE GENOMIC DNA]</scope>
    <source>
        <strain evidence="3">F 1598</strain>
    </source>
</reference>
<reference evidence="2 3" key="1">
    <citation type="submission" date="2014-04" db="EMBL/GenBank/DDBJ databases">
        <authorList>
            <consortium name="DOE Joint Genome Institute"/>
            <person name="Kuo A."/>
            <person name="Tarkka M."/>
            <person name="Buscot F."/>
            <person name="Kohler A."/>
            <person name="Nagy L.G."/>
            <person name="Floudas D."/>
            <person name="Copeland A."/>
            <person name="Barry K.W."/>
            <person name="Cichocki N."/>
            <person name="Veneault-Fourrey C."/>
            <person name="LaButti K."/>
            <person name="Lindquist E.A."/>
            <person name="Lipzen A."/>
            <person name="Lundell T."/>
            <person name="Morin E."/>
            <person name="Murat C."/>
            <person name="Sun H."/>
            <person name="Tunlid A."/>
            <person name="Henrissat B."/>
            <person name="Grigoriev I.V."/>
            <person name="Hibbett D.S."/>
            <person name="Martin F."/>
            <person name="Nordberg H.P."/>
            <person name="Cantor M.N."/>
            <person name="Hua S.X."/>
        </authorList>
    </citation>
    <scope>NUCLEOTIDE SEQUENCE [LARGE SCALE GENOMIC DNA]</scope>
    <source>
        <strain evidence="2 3">F 1598</strain>
    </source>
</reference>
<evidence type="ECO:0000313" key="2">
    <source>
        <dbReference type="EMBL" id="KIM89648.1"/>
    </source>
</evidence>
<dbReference type="InParanoid" id="A0A0C3BT06"/>
<dbReference type="HOGENOM" id="CLU_2574686_0_0_1"/>
<protein>
    <submittedName>
        <fullName evidence="2">Uncharacterized protein</fullName>
    </submittedName>
</protein>
<dbReference type="EMBL" id="KN832974">
    <property type="protein sequence ID" value="KIM89648.1"/>
    <property type="molecule type" value="Genomic_DNA"/>
</dbReference>
<evidence type="ECO:0000313" key="3">
    <source>
        <dbReference type="Proteomes" id="UP000054166"/>
    </source>
</evidence>
<keyword evidence="1" id="KW-1133">Transmembrane helix</keyword>
<dbReference type="AlphaFoldDB" id="A0A0C3BT06"/>
<sequence>MAPLGRECNSDYKLEIVYMGFAATAIFSGPLDSRIFCPVSSVCSCQPTRLLYHGGCFQSTFVSYIATLLFMEPNNALCMFN</sequence>
<organism evidence="2 3">
    <name type="scientific">Piloderma croceum (strain F 1598)</name>
    <dbReference type="NCBI Taxonomy" id="765440"/>
    <lineage>
        <taxon>Eukaryota</taxon>
        <taxon>Fungi</taxon>
        <taxon>Dikarya</taxon>
        <taxon>Basidiomycota</taxon>
        <taxon>Agaricomycotina</taxon>
        <taxon>Agaricomycetes</taxon>
        <taxon>Agaricomycetidae</taxon>
        <taxon>Atheliales</taxon>
        <taxon>Atheliaceae</taxon>
        <taxon>Piloderma</taxon>
    </lineage>
</organism>
<feature type="transmembrane region" description="Helical" evidence="1">
    <location>
        <begin position="12"/>
        <end position="31"/>
    </location>
</feature>
<name>A0A0C3BT06_PILCF</name>
<feature type="transmembrane region" description="Helical" evidence="1">
    <location>
        <begin position="51"/>
        <end position="71"/>
    </location>
</feature>